<evidence type="ECO:0000313" key="2">
    <source>
        <dbReference type="EMBL" id="GLI26849.1"/>
    </source>
</evidence>
<evidence type="ECO:0000256" key="1">
    <source>
        <dbReference type="SAM" id="Phobius"/>
    </source>
</evidence>
<dbReference type="RefSeq" id="WP_281882870.1">
    <property type="nucleotide sequence ID" value="NZ_BSDP01000001.1"/>
</dbReference>
<name>A0A9W6FND3_9MICO</name>
<dbReference type="InterPro" id="IPR007047">
    <property type="entry name" value="Flp_Fap"/>
</dbReference>
<dbReference type="EMBL" id="BSDP01000001">
    <property type="protein sequence ID" value="GLI26849.1"/>
    <property type="molecule type" value="Genomic_DNA"/>
</dbReference>
<dbReference type="Proteomes" id="UP001144396">
    <property type="component" value="Unassembled WGS sequence"/>
</dbReference>
<dbReference type="AlphaFoldDB" id="A0A9W6FND3"/>
<dbReference type="Pfam" id="PF04964">
    <property type="entry name" value="Flp_Fap"/>
    <property type="match status" value="1"/>
</dbReference>
<gene>
    <name evidence="2" type="ORF">ARHIZOSPH14_10910</name>
</gene>
<accession>A0A9W6FND3</accession>
<keyword evidence="1" id="KW-1133">Transmembrane helix</keyword>
<organism evidence="2 3">
    <name type="scientific">Agromyces rhizosphaerae</name>
    <dbReference type="NCBI Taxonomy" id="88374"/>
    <lineage>
        <taxon>Bacteria</taxon>
        <taxon>Bacillati</taxon>
        <taxon>Actinomycetota</taxon>
        <taxon>Actinomycetes</taxon>
        <taxon>Micrococcales</taxon>
        <taxon>Microbacteriaceae</taxon>
        <taxon>Agromyces</taxon>
    </lineage>
</organism>
<feature type="transmembrane region" description="Helical" evidence="1">
    <location>
        <begin position="26"/>
        <end position="52"/>
    </location>
</feature>
<evidence type="ECO:0008006" key="4">
    <source>
        <dbReference type="Google" id="ProtNLM"/>
    </source>
</evidence>
<protein>
    <recommendedName>
        <fullName evidence="4">Flp family type IVb pilin</fullName>
    </recommendedName>
</protein>
<evidence type="ECO:0000313" key="3">
    <source>
        <dbReference type="Proteomes" id="UP001144396"/>
    </source>
</evidence>
<keyword evidence="1" id="KW-0812">Transmembrane</keyword>
<proteinExistence type="predicted"/>
<keyword evidence="3" id="KW-1185">Reference proteome</keyword>
<comment type="caution">
    <text evidence="2">The sequence shown here is derived from an EMBL/GenBank/DDBJ whole genome shotgun (WGS) entry which is preliminary data.</text>
</comment>
<sequence length="59" mass="6132">MLKFFVTLQSIANSIREDEKGNAAEYGLIIAIVALGIIVGLGVLAAALNGLFNDVAAEL</sequence>
<reference evidence="2" key="1">
    <citation type="submission" date="2022-12" db="EMBL/GenBank/DDBJ databases">
        <title>Reference genome sequencing for broad-spectrum identification of bacterial and archaeal isolates by mass spectrometry.</title>
        <authorList>
            <person name="Sekiguchi Y."/>
            <person name="Tourlousse D.M."/>
        </authorList>
    </citation>
    <scope>NUCLEOTIDE SEQUENCE</scope>
    <source>
        <strain evidence="2">14</strain>
    </source>
</reference>
<keyword evidence="1" id="KW-0472">Membrane</keyword>